<dbReference type="GO" id="GO:0005576">
    <property type="term" value="C:extracellular region"/>
    <property type="evidence" value="ECO:0007669"/>
    <property type="project" value="TreeGrafter"/>
</dbReference>
<evidence type="ECO:0000256" key="4">
    <source>
        <dbReference type="ARBA" id="ARBA00022801"/>
    </source>
</evidence>
<keyword evidence="6" id="KW-1133">Transmembrane helix</keyword>
<proteinExistence type="inferred from homology"/>
<organism evidence="8 9">
    <name type="scientific">Trema orientale</name>
    <name type="common">Charcoal tree</name>
    <name type="synonym">Celtis orientalis</name>
    <dbReference type="NCBI Taxonomy" id="63057"/>
    <lineage>
        <taxon>Eukaryota</taxon>
        <taxon>Viridiplantae</taxon>
        <taxon>Streptophyta</taxon>
        <taxon>Embryophyta</taxon>
        <taxon>Tracheophyta</taxon>
        <taxon>Spermatophyta</taxon>
        <taxon>Magnoliopsida</taxon>
        <taxon>eudicotyledons</taxon>
        <taxon>Gunneridae</taxon>
        <taxon>Pentapetalae</taxon>
        <taxon>rosids</taxon>
        <taxon>fabids</taxon>
        <taxon>Rosales</taxon>
        <taxon>Cannabaceae</taxon>
        <taxon>Trema</taxon>
    </lineage>
</organism>
<evidence type="ECO:0000256" key="6">
    <source>
        <dbReference type="SAM" id="Phobius"/>
    </source>
</evidence>
<dbReference type="InterPro" id="IPR032861">
    <property type="entry name" value="TAXi_N"/>
</dbReference>
<dbReference type="OrthoDB" id="1072226at2759"/>
<sequence>MTLTQSICLATLFLHFLILIFYLNHKTTFKPSGFSLKLIPRDSSDSSFNPGKLSQQTRFQRIVNFSKTRANHNHLSPSPSSSPSIHLQVLKQGFFYTVQVYIGTPRKPQTLLMDTGSGLIWTQCKPCVNCFSQNSPIFAPSDSDSYRRLPCNHSLCRQLHQCVNGECVYSQRYAGGSVTKGVVSLETFSFPLKNGGFKRIKDVVFGCSNDNQNFTFDSISGILGLSYSPDSLATQLGKSIEKRFSYCFPYSYSPMTLHSVLRFGNDIEKSQLLRTTPFVRETTLSGTTTTTHHYYLNLLDISVGRRRLGFPQGTFSLKQNGTGGCVIDSGCVLSFLDEKPYWVVMREFEAQFRRIGLERVRNLTVGFGLCYRHVAKNVNANVDFDGYDVSLTFHFEGADFEVEPKYVYFFNKKEKYFCVALMSFPGKTIIGAWQQQNTRFVYDLNSHQLHFTSEDCSNDRI</sequence>
<keyword evidence="2" id="KW-0645">Protease</keyword>
<dbReference type="STRING" id="63057.A0A2P5FRH3"/>
<dbReference type="PANTHER" id="PTHR47967:SF123">
    <property type="entry name" value="ASPARTIC PROTEINASE NEPENTHESIN-1-LIKE"/>
    <property type="match status" value="1"/>
</dbReference>
<evidence type="ECO:0000256" key="1">
    <source>
        <dbReference type="ARBA" id="ARBA00007447"/>
    </source>
</evidence>
<evidence type="ECO:0000256" key="5">
    <source>
        <dbReference type="ARBA" id="ARBA00023180"/>
    </source>
</evidence>
<dbReference type="InParanoid" id="A0A2P5FRH3"/>
<comment type="caution">
    <text evidence="8">The sequence shown here is derived from an EMBL/GenBank/DDBJ whole genome shotgun (WGS) entry which is preliminary data.</text>
</comment>
<dbReference type="AlphaFoldDB" id="A0A2P5FRH3"/>
<dbReference type="SUPFAM" id="SSF50630">
    <property type="entry name" value="Acid proteases"/>
    <property type="match status" value="1"/>
</dbReference>
<protein>
    <submittedName>
        <fullName evidence="8">Aspartic peptidase</fullName>
    </submittedName>
</protein>
<evidence type="ECO:0000256" key="2">
    <source>
        <dbReference type="ARBA" id="ARBA00022670"/>
    </source>
</evidence>
<accession>A0A2P5FRH3</accession>
<keyword evidence="5" id="KW-0325">Glycoprotein</keyword>
<comment type="similarity">
    <text evidence="1">Belongs to the peptidase A1 family.</text>
</comment>
<evidence type="ECO:0000313" key="9">
    <source>
        <dbReference type="Proteomes" id="UP000237000"/>
    </source>
</evidence>
<dbReference type="InterPro" id="IPR021109">
    <property type="entry name" value="Peptidase_aspartic_dom_sf"/>
</dbReference>
<evidence type="ECO:0000313" key="8">
    <source>
        <dbReference type="EMBL" id="POO00418.1"/>
    </source>
</evidence>
<dbReference type="GO" id="GO:0004190">
    <property type="term" value="F:aspartic-type endopeptidase activity"/>
    <property type="evidence" value="ECO:0007669"/>
    <property type="project" value="UniProtKB-KW"/>
</dbReference>
<dbReference type="EMBL" id="JXTC01000013">
    <property type="protein sequence ID" value="POO00418.1"/>
    <property type="molecule type" value="Genomic_DNA"/>
</dbReference>
<dbReference type="InterPro" id="IPR051708">
    <property type="entry name" value="Plant_Aspart_Prot_A1"/>
</dbReference>
<dbReference type="InterPro" id="IPR032799">
    <property type="entry name" value="TAXi_C"/>
</dbReference>
<evidence type="ECO:0000256" key="3">
    <source>
        <dbReference type="ARBA" id="ARBA00022750"/>
    </source>
</evidence>
<keyword evidence="6" id="KW-0812">Transmembrane</keyword>
<dbReference type="Pfam" id="PF14543">
    <property type="entry name" value="TAXi_N"/>
    <property type="match status" value="1"/>
</dbReference>
<evidence type="ECO:0000259" key="7">
    <source>
        <dbReference type="PROSITE" id="PS51767"/>
    </source>
</evidence>
<keyword evidence="9" id="KW-1185">Reference proteome</keyword>
<feature type="domain" description="Peptidase A1" evidence="7">
    <location>
        <begin position="96"/>
        <end position="452"/>
    </location>
</feature>
<dbReference type="Gene3D" id="2.40.70.10">
    <property type="entry name" value="Acid Proteases"/>
    <property type="match status" value="2"/>
</dbReference>
<gene>
    <name evidence="8" type="ORF">TorRG33x02_038310</name>
</gene>
<dbReference type="Pfam" id="PF14541">
    <property type="entry name" value="TAXi_C"/>
    <property type="match status" value="1"/>
</dbReference>
<keyword evidence="6" id="KW-0472">Membrane</keyword>
<keyword evidence="4" id="KW-0378">Hydrolase</keyword>
<dbReference type="GO" id="GO:0006508">
    <property type="term" value="P:proteolysis"/>
    <property type="evidence" value="ECO:0007669"/>
    <property type="project" value="UniProtKB-KW"/>
</dbReference>
<keyword evidence="3" id="KW-0064">Aspartyl protease</keyword>
<dbReference type="InterPro" id="IPR033121">
    <property type="entry name" value="PEPTIDASE_A1"/>
</dbReference>
<name>A0A2P5FRH3_TREOI</name>
<dbReference type="PANTHER" id="PTHR47967">
    <property type="entry name" value="OS07G0603500 PROTEIN-RELATED"/>
    <property type="match status" value="1"/>
</dbReference>
<dbReference type="CDD" id="cd05476">
    <property type="entry name" value="pepsin_A_like_plant"/>
    <property type="match status" value="1"/>
</dbReference>
<dbReference type="Proteomes" id="UP000237000">
    <property type="component" value="Unassembled WGS sequence"/>
</dbReference>
<reference evidence="9" key="1">
    <citation type="submission" date="2016-06" db="EMBL/GenBank/DDBJ databases">
        <title>Parallel loss of symbiosis genes in relatives of nitrogen-fixing non-legume Parasponia.</title>
        <authorList>
            <person name="Van Velzen R."/>
            <person name="Holmer R."/>
            <person name="Bu F."/>
            <person name="Rutten L."/>
            <person name="Van Zeijl A."/>
            <person name="Liu W."/>
            <person name="Santuari L."/>
            <person name="Cao Q."/>
            <person name="Sharma T."/>
            <person name="Shen D."/>
            <person name="Roswanjaya Y."/>
            <person name="Wardhani T."/>
            <person name="Kalhor M.S."/>
            <person name="Jansen J."/>
            <person name="Van den Hoogen J."/>
            <person name="Gungor B."/>
            <person name="Hartog M."/>
            <person name="Hontelez J."/>
            <person name="Verver J."/>
            <person name="Yang W.-C."/>
            <person name="Schijlen E."/>
            <person name="Repin R."/>
            <person name="Schilthuizen M."/>
            <person name="Schranz E."/>
            <person name="Heidstra R."/>
            <person name="Miyata K."/>
            <person name="Fedorova E."/>
            <person name="Kohlen W."/>
            <person name="Bisseling T."/>
            <person name="Smit S."/>
            <person name="Geurts R."/>
        </authorList>
    </citation>
    <scope>NUCLEOTIDE SEQUENCE [LARGE SCALE GENOMIC DNA]</scope>
    <source>
        <strain evidence="9">cv. RG33-2</strain>
    </source>
</reference>
<feature type="transmembrane region" description="Helical" evidence="6">
    <location>
        <begin position="7"/>
        <end position="25"/>
    </location>
</feature>
<dbReference type="InterPro" id="IPR034161">
    <property type="entry name" value="Pepsin-like_plant"/>
</dbReference>
<dbReference type="PROSITE" id="PS51767">
    <property type="entry name" value="PEPTIDASE_A1"/>
    <property type="match status" value="1"/>
</dbReference>